<feature type="compositionally biased region" description="Acidic residues" evidence="4">
    <location>
        <begin position="986"/>
        <end position="995"/>
    </location>
</feature>
<reference evidence="7 8" key="1">
    <citation type="submission" date="2023-03" db="EMBL/GenBank/DDBJ databases">
        <title>High-quality genome of Scylla paramamosain provides insights in environmental adaptation.</title>
        <authorList>
            <person name="Zhang L."/>
        </authorList>
    </citation>
    <scope>NUCLEOTIDE SEQUENCE [LARGE SCALE GENOMIC DNA]</scope>
    <source>
        <strain evidence="7">LZ_2023a</strain>
        <tissue evidence="7">Muscle</tissue>
    </source>
</reference>
<evidence type="ECO:0000313" key="7">
    <source>
        <dbReference type="EMBL" id="KAK8405558.1"/>
    </source>
</evidence>
<dbReference type="GO" id="GO:0005634">
    <property type="term" value="C:nucleus"/>
    <property type="evidence" value="ECO:0007669"/>
    <property type="project" value="InterPro"/>
</dbReference>
<comment type="similarity">
    <text evidence="1">Belongs to the peptidase M14 family.</text>
</comment>
<dbReference type="GO" id="GO:0006508">
    <property type="term" value="P:proteolysis"/>
    <property type="evidence" value="ECO:0007669"/>
    <property type="project" value="InterPro"/>
</dbReference>
<dbReference type="PANTHER" id="PTHR16199:SF4">
    <property type="entry name" value="CONDENSIN-2 COMPLEX SUBUNIT G2"/>
    <property type="match status" value="1"/>
</dbReference>
<evidence type="ECO:0000256" key="5">
    <source>
        <dbReference type="SAM" id="SignalP"/>
    </source>
</evidence>
<sequence length="1642" mass="186151">MAWMWHQWLVLIVVVVARTAGNSLPQPDNNYQVLAGQQVWEAEGQEAMKVLADLEMEGLADILGHSSSTPRFRVHADNIAQVAAALTEAGLTQKLLISDLARHVMGEQRKESLEFLRGSRTESCTEESCPKPLANAYMSFEQIEYYLRELAERSQRVELVSIGKSIEGRDIWRVHIRPYGDTGEDVRRNAVWFEAGMEAMAWTWHQWLVLVAVMVARVAGNPSTQTDNNYQVLAGQQVWEVEDHDAMKVVAELEKEGMVDILGHSSSTPRFRVHTDSIAQVAALLISDLARHVAEEQRKESLEFLRGSKTESCTEESCPKPLANTYMSFEQIEYYLKELVERSQRVELVSIGKSIEGRDIWRVHIRPYEDTGEDVRRNAVWFEAAMTTTSMTAKQQLLEAVEGHQPAPFLSLIQGHEKKRKTVDLEEVVLELSRGEVKHVWGCLQAWADEQVTAFVAEHHNQNEEIAASGTNNKDQESTNKYNEKLLEGIVKFAHIYISTFKEGTTFIPGKMLEMTLLLHEMLAAFNGSVKLAIVSLCEQWWLQELEAQDLLVTNVLSHLLEATTRNGAQKKEVLRLWKLHNALATIDLDSPNNKKFVELLTYCISCPIFLNCDEGIKWLVGLFSWPSLIPLLHKEVRLAIPECTRAHSAKYGEVYFKAWKASQGDTKKTIEEECIQDLMYTAIHANPMSSRPSANLHHLLHHIHSYKKHRAVSSLITELYQPILWRSFTVANGYVRMNATGLLCDAFPLNDYNLSQEEQSNLLERQYHTLKTLLLDPCHLVRITAVKGVFNILCKYWIMVPNEVIKAIFKTLLTVLVYDVTTAEVRLEVIKGLTLLLGSADAVPFLIQVLPRLGDVFDDANHKVREAFAKLLLKVKESQALKYWDIVSVPHLLHRLELDNPKVAQLVSRLLLSSFHPFTKTDEELLQRSLSLLEENRMAARRFYQYAGSMISLPNVVHFMLLLWLCLSNHIALHRQQQQQQQQQSDDEENEDSEDSGKNDSGRQRKQQSVRGGRRCERDSLVSTSNKENAAGAGGTVSSKTSILSKDFETSKVLAEGDEEKEEEESEDEEVSPLDNLDVLCGILDTVGILWATNAHRLAKPENNKYLEALRNKLSRNFQHFFKYFKGNADASRTLLYIASFLPKSLVPTLVGHCMSQLKAIQVEQVVSGSDTSYKSFVNALCNWKHGDSLLELLSEWLEEGFKSGLITGNKERRRSRRQVRFCETSTPKPQVALHILCHILEHPINRVSTLQRHRAQLLDIIQDLTKVKDLITERLHRNEELSDLCCDTFLCECWSLYLRLVVVCHHSPSKEPPGKQSIGRETEDLIFHSPACVLECLEWASSTLVPYLGEKNGGKRKLQDTEEAFTLITTLLRSLVTSSTHLLIIGAANIPFVYMLNDFVKILIETDSNGMFWEEGLCLAQESYEFLWVYESSEEEKDETIITGSRLANICISSMADYFKHHDQLPQECELSNTLVHLLMSLGQRSRQDQSYVLEHLMSCVVEHLCWRIEKNNGVDKEAKCIQHLGGFVALLVGTFQKQTKLSIVVMDAFSHFLSTANHDMTSLLAACHLLEVLLQDSGKISRYSLKQTVVAANSVMSAVALPEKESEEADQESPLSIYKDSAKTANKILDNLKESLSIV</sequence>
<dbReference type="SUPFAM" id="SSF53187">
    <property type="entry name" value="Zn-dependent exopeptidases"/>
    <property type="match status" value="2"/>
</dbReference>
<protein>
    <recommendedName>
        <fullName evidence="3">tubulin-glutamate carboxypeptidase</fullName>
        <ecNumber evidence="3">3.4.17.24</ecNumber>
    </recommendedName>
</protein>
<keyword evidence="8" id="KW-1185">Reference proteome</keyword>
<dbReference type="Pfam" id="PF12422">
    <property type="entry name" value="Condensin2nSMC"/>
    <property type="match status" value="1"/>
</dbReference>
<dbReference type="GO" id="GO:0004181">
    <property type="term" value="F:metallocarboxypeptidase activity"/>
    <property type="evidence" value="ECO:0007669"/>
    <property type="project" value="InterPro"/>
</dbReference>
<feature type="chain" id="PRO_5043923261" description="tubulin-glutamate carboxypeptidase" evidence="5">
    <location>
        <begin position="22"/>
        <end position="1642"/>
    </location>
</feature>
<evidence type="ECO:0000256" key="2">
    <source>
        <dbReference type="ARBA" id="ARBA00024524"/>
    </source>
</evidence>
<dbReference type="InterPro" id="IPR000834">
    <property type="entry name" value="Peptidase_M14"/>
</dbReference>
<dbReference type="InterPro" id="IPR016024">
    <property type="entry name" value="ARM-type_fold"/>
</dbReference>
<dbReference type="EC" id="3.4.17.24" evidence="3"/>
<dbReference type="EMBL" id="JARAKH010000003">
    <property type="protein sequence ID" value="KAK8405558.1"/>
    <property type="molecule type" value="Genomic_DNA"/>
</dbReference>
<proteinExistence type="inferred from homology"/>
<comment type="catalytic activity">
    <reaction evidence="2">
        <text>C-terminal L-alpha-aminoacyl-L-glutamyl-L-glutamyl-[tubulin] + H2O = C-terminal L-alpha-aminoacyl-L-glutamyl-[tubulin] + L-glutamate</text>
        <dbReference type="Rhea" id="RHEA:63792"/>
        <dbReference type="Rhea" id="RHEA-COMP:16435"/>
        <dbReference type="Rhea" id="RHEA-COMP:16436"/>
        <dbReference type="ChEBI" id="CHEBI:15377"/>
        <dbReference type="ChEBI" id="CHEBI:29985"/>
        <dbReference type="ChEBI" id="CHEBI:149555"/>
        <dbReference type="ChEBI" id="CHEBI:149556"/>
        <dbReference type="EC" id="3.4.17.24"/>
    </reaction>
    <physiologicalReaction direction="left-to-right" evidence="2">
        <dbReference type="Rhea" id="RHEA:63793"/>
    </physiologicalReaction>
</comment>
<feature type="region of interest" description="Disordered" evidence="4">
    <location>
        <begin position="1054"/>
        <end position="1073"/>
    </location>
</feature>
<dbReference type="InterPro" id="IPR024741">
    <property type="entry name" value="Condensin2_G2"/>
</dbReference>
<evidence type="ECO:0000259" key="6">
    <source>
        <dbReference type="Pfam" id="PF00246"/>
    </source>
</evidence>
<feature type="compositionally biased region" description="Acidic residues" evidence="4">
    <location>
        <begin position="1057"/>
        <end position="1073"/>
    </location>
</feature>
<dbReference type="GO" id="GO:0000796">
    <property type="term" value="C:condensin complex"/>
    <property type="evidence" value="ECO:0007669"/>
    <property type="project" value="TreeGrafter"/>
</dbReference>
<evidence type="ECO:0000256" key="3">
    <source>
        <dbReference type="ARBA" id="ARBA00026108"/>
    </source>
</evidence>
<dbReference type="Gene3D" id="1.25.10.10">
    <property type="entry name" value="Leucine-rich Repeat Variant"/>
    <property type="match status" value="1"/>
</dbReference>
<comment type="caution">
    <text evidence="7">The sequence shown here is derived from an EMBL/GenBank/DDBJ whole genome shotgun (WGS) entry which is preliminary data.</text>
</comment>
<dbReference type="SUPFAM" id="SSF48371">
    <property type="entry name" value="ARM repeat"/>
    <property type="match status" value="1"/>
</dbReference>
<evidence type="ECO:0000256" key="1">
    <source>
        <dbReference type="ARBA" id="ARBA00005988"/>
    </source>
</evidence>
<dbReference type="InterPro" id="IPR011989">
    <property type="entry name" value="ARM-like"/>
</dbReference>
<evidence type="ECO:0000256" key="4">
    <source>
        <dbReference type="SAM" id="MobiDB-lite"/>
    </source>
</evidence>
<keyword evidence="5" id="KW-0732">Signal</keyword>
<accession>A0AAW0V257</accession>
<name>A0AAW0V257_SCYPA</name>
<feature type="domain" description="Peptidase M14" evidence="6">
    <location>
        <begin position="143"/>
        <end position="209"/>
    </location>
</feature>
<dbReference type="GO" id="GO:0000070">
    <property type="term" value="P:mitotic sister chromatid segregation"/>
    <property type="evidence" value="ECO:0007669"/>
    <property type="project" value="TreeGrafter"/>
</dbReference>
<evidence type="ECO:0000313" key="8">
    <source>
        <dbReference type="Proteomes" id="UP001487740"/>
    </source>
</evidence>
<organism evidence="7 8">
    <name type="scientific">Scylla paramamosain</name>
    <name type="common">Mud crab</name>
    <dbReference type="NCBI Taxonomy" id="85552"/>
    <lineage>
        <taxon>Eukaryota</taxon>
        <taxon>Metazoa</taxon>
        <taxon>Ecdysozoa</taxon>
        <taxon>Arthropoda</taxon>
        <taxon>Crustacea</taxon>
        <taxon>Multicrustacea</taxon>
        <taxon>Malacostraca</taxon>
        <taxon>Eumalacostraca</taxon>
        <taxon>Eucarida</taxon>
        <taxon>Decapoda</taxon>
        <taxon>Pleocyemata</taxon>
        <taxon>Brachyura</taxon>
        <taxon>Eubrachyura</taxon>
        <taxon>Portunoidea</taxon>
        <taxon>Portunidae</taxon>
        <taxon>Portuninae</taxon>
        <taxon>Scylla</taxon>
    </lineage>
</organism>
<feature type="region of interest" description="Disordered" evidence="4">
    <location>
        <begin position="978"/>
        <end position="1039"/>
    </location>
</feature>
<dbReference type="Gene3D" id="3.40.630.10">
    <property type="entry name" value="Zn peptidases"/>
    <property type="match status" value="2"/>
</dbReference>
<dbReference type="Pfam" id="PF00246">
    <property type="entry name" value="Peptidase_M14"/>
    <property type="match status" value="2"/>
</dbReference>
<feature type="signal peptide" evidence="5">
    <location>
        <begin position="1"/>
        <end position="21"/>
    </location>
</feature>
<feature type="domain" description="Peptidase M14" evidence="6">
    <location>
        <begin position="332"/>
        <end position="400"/>
    </location>
</feature>
<dbReference type="Proteomes" id="UP001487740">
    <property type="component" value="Unassembled WGS sequence"/>
</dbReference>
<dbReference type="GO" id="GO:0008270">
    <property type="term" value="F:zinc ion binding"/>
    <property type="evidence" value="ECO:0007669"/>
    <property type="project" value="InterPro"/>
</dbReference>
<gene>
    <name evidence="7" type="ORF">O3P69_001840</name>
</gene>
<dbReference type="PANTHER" id="PTHR16199">
    <property type="entry name" value="CONDENSIN-2 COMPLEX SUBUNIT G2"/>
    <property type="match status" value="1"/>
</dbReference>